<sequence length="113" mass="12041">MAGLRAPSTNQTPIRPQSDPNLPPNSTRVHLTFPTGNSQSSLHSADIARSPDSQASQHRRANRRTEGGRGPRNTRDAPHTESPRRTTGGLPSGQGCNLSPGSQHGLIVFSLES</sequence>
<feature type="compositionally biased region" description="Polar residues" evidence="1">
    <location>
        <begin position="7"/>
        <end position="43"/>
    </location>
</feature>
<feature type="region of interest" description="Disordered" evidence="1">
    <location>
        <begin position="1"/>
        <end position="113"/>
    </location>
</feature>
<dbReference type="GeneID" id="81426365"/>
<dbReference type="Proteomes" id="UP001149163">
    <property type="component" value="Unassembled WGS sequence"/>
</dbReference>
<reference evidence="2" key="2">
    <citation type="journal article" date="2023" name="IMA Fungus">
        <title>Comparative genomic study of the Penicillium genus elucidates a diverse pangenome and 15 lateral gene transfer events.</title>
        <authorList>
            <person name="Petersen C."/>
            <person name="Sorensen T."/>
            <person name="Nielsen M.R."/>
            <person name="Sondergaard T.E."/>
            <person name="Sorensen J.L."/>
            <person name="Fitzpatrick D.A."/>
            <person name="Frisvad J.C."/>
            <person name="Nielsen K.L."/>
        </authorList>
    </citation>
    <scope>NUCLEOTIDE SEQUENCE</scope>
    <source>
        <strain evidence="2">IBT 26290</strain>
    </source>
</reference>
<accession>A0A9W9LN32</accession>
<name>A0A9W9LN32_9EURO</name>
<protein>
    <submittedName>
        <fullName evidence="2">Uncharacterized protein</fullName>
    </submittedName>
</protein>
<gene>
    <name evidence="2" type="ORF">N7482_005064</name>
</gene>
<dbReference type="RefSeq" id="XP_056542744.1">
    <property type="nucleotide sequence ID" value="XM_056687189.1"/>
</dbReference>
<proteinExistence type="predicted"/>
<evidence type="ECO:0000313" key="2">
    <source>
        <dbReference type="EMBL" id="KAJ5166283.1"/>
    </source>
</evidence>
<reference evidence="2" key="1">
    <citation type="submission" date="2022-11" db="EMBL/GenBank/DDBJ databases">
        <authorList>
            <person name="Petersen C."/>
        </authorList>
    </citation>
    <scope>NUCLEOTIDE SEQUENCE</scope>
    <source>
        <strain evidence="2">IBT 26290</strain>
    </source>
</reference>
<keyword evidence="3" id="KW-1185">Reference proteome</keyword>
<organism evidence="2 3">
    <name type="scientific">Penicillium canariense</name>
    <dbReference type="NCBI Taxonomy" id="189055"/>
    <lineage>
        <taxon>Eukaryota</taxon>
        <taxon>Fungi</taxon>
        <taxon>Dikarya</taxon>
        <taxon>Ascomycota</taxon>
        <taxon>Pezizomycotina</taxon>
        <taxon>Eurotiomycetes</taxon>
        <taxon>Eurotiomycetidae</taxon>
        <taxon>Eurotiales</taxon>
        <taxon>Aspergillaceae</taxon>
        <taxon>Penicillium</taxon>
    </lineage>
</organism>
<feature type="compositionally biased region" description="Basic and acidic residues" evidence="1">
    <location>
        <begin position="63"/>
        <end position="84"/>
    </location>
</feature>
<comment type="caution">
    <text evidence="2">The sequence shown here is derived from an EMBL/GenBank/DDBJ whole genome shotgun (WGS) entry which is preliminary data.</text>
</comment>
<evidence type="ECO:0000256" key="1">
    <source>
        <dbReference type="SAM" id="MobiDB-lite"/>
    </source>
</evidence>
<dbReference type="AlphaFoldDB" id="A0A9W9LN32"/>
<dbReference type="EMBL" id="JAPQKN010000003">
    <property type="protein sequence ID" value="KAJ5166283.1"/>
    <property type="molecule type" value="Genomic_DNA"/>
</dbReference>
<evidence type="ECO:0000313" key="3">
    <source>
        <dbReference type="Proteomes" id="UP001149163"/>
    </source>
</evidence>